<sequence>MFLQTHVRTNLLLDASSFAFLDSGMANAVSQVIWPFHYQTCQAEAEHLIMELILVSTSLLLPFSFFLQLLQFCYTF</sequence>
<dbReference type="AlphaFoldDB" id="A0A068VDB3"/>
<name>A0A068VDB3_COFCA</name>
<gene>
    <name evidence="2" type="ORF">GSCOC_T00010065001</name>
</gene>
<evidence type="ECO:0000256" key="1">
    <source>
        <dbReference type="SAM" id="Phobius"/>
    </source>
</evidence>
<evidence type="ECO:0000313" key="2">
    <source>
        <dbReference type="EMBL" id="CDP18825.1"/>
    </source>
</evidence>
<dbReference type="Gramene" id="CDP18825">
    <property type="protein sequence ID" value="CDP18825"/>
    <property type="gene ID" value="GSCOC_T00010065001"/>
</dbReference>
<reference evidence="3" key="1">
    <citation type="journal article" date="2014" name="Science">
        <title>The coffee genome provides insight into the convergent evolution of caffeine biosynthesis.</title>
        <authorList>
            <person name="Denoeud F."/>
            <person name="Carretero-Paulet L."/>
            <person name="Dereeper A."/>
            <person name="Droc G."/>
            <person name="Guyot R."/>
            <person name="Pietrella M."/>
            <person name="Zheng C."/>
            <person name="Alberti A."/>
            <person name="Anthony F."/>
            <person name="Aprea G."/>
            <person name="Aury J.M."/>
            <person name="Bento P."/>
            <person name="Bernard M."/>
            <person name="Bocs S."/>
            <person name="Campa C."/>
            <person name="Cenci A."/>
            <person name="Combes M.C."/>
            <person name="Crouzillat D."/>
            <person name="Da Silva C."/>
            <person name="Daddiego L."/>
            <person name="De Bellis F."/>
            <person name="Dussert S."/>
            <person name="Garsmeur O."/>
            <person name="Gayraud T."/>
            <person name="Guignon V."/>
            <person name="Jahn K."/>
            <person name="Jamilloux V."/>
            <person name="Joet T."/>
            <person name="Labadie K."/>
            <person name="Lan T."/>
            <person name="Leclercq J."/>
            <person name="Lepelley M."/>
            <person name="Leroy T."/>
            <person name="Li L.T."/>
            <person name="Librado P."/>
            <person name="Lopez L."/>
            <person name="Munoz A."/>
            <person name="Noel B."/>
            <person name="Pallavicini A."/>
            <person name="Perrotta G."/>
            <person name="Poncet V."/>
            <person name="Pot D."/>
            <person name="Priyono X."/>
            <person name="Rigoreau M."/>
            <person name="Rouard M."/>
            <person name="Rozas J."/>
            <person name="Tranchant-Dubreuil C."/>
            <person name="VanBuren R."/>
            <person name="Zhang Q."/>
            <person name="Andrade A.C."/>
            <person name="Argout X."/>
            <person name="Bertrand B."/>
            <person name="de Kochko A."/>
            <person name="Graziosi G."/>
            <person name="Henry R.J."/>
            <person name="Jayarama X."/>
            <person name="Ming R."/>
            <person name="Nagai C."/>
            <person name="Rounsley S."/>
            <person name="Sankoff D."/>
            <person name="Giuliano G."/>
            <person name="Albert V.A."/>
            <person name="Wincker P."/>
            <person name="Lashermes P."/>
        </authorList>
    </citation>
    <scope>NUCLEOTIDE SEQUENCE [LARGE SCALE GENOMIC DNA]</scope>
    <source>
        <strain evidence="3">cv. DH200-94</strain>
    </source>
</reference>
<accession>A0A068VDB3</accession>
<protein>
    <submittedName>
        <fullName evidence="2">DH200=94 genomic scaffold, scaffold_290</fullName>
    </submittedName>
</protein>
<organism evidence="2 3">
    <name type="scientific">Coffea canephora</name>
    <name type="common">Robusta coffee</name>
    <dbReference type="NCBI Taxonomy" id="49390"/>
    <lineage>
        <taxon>Eukaryota</taxon>
        <taxon>Viridiplantae</taxon>
        <taxon>Streptophyta</taxon>
        <taxon>Embryophyta</taxon>
        <taxon>Tracheophyta</taxon>
        <taxon>Spermatophyta</taxon>
        <taxon>Magnoliopsida</taxon>
        <taxon>eudicotyledons</taxon>
        <taxon>Gunneridae</taxon>
        <taxon>Pentapetalae</taxon>
        <taxon>asterids</taxon>
        <taxon>lamiids</taxon>
        <taxon>Gentianales</taxon>
        <taxon>Rubiaceae</taxon>
        <taxon>Ixoroideae</taxon>
        <taxon>Gardenieae complex</taxon>
        <taxon>Bertiereae - Coffeeae clade</taxon>
        <taxon>Coffeeae</taxon>
        <taxon>Coffea</taxon>
    </lineage>
</organism>
<proteinExistence type="predicted"/>
<evidence type="ECO:0000313" key="3">
    <source>
        <dbReference type="Proteomes" id="UP000295252"/>
    </source>
</evidence>
<dbReference type="EMBL" id="HG739374">
    <property type="protein sequence ID" value="CDP18825.1"/>
    <property type="molecule type" value="Genomic_DNA"/>
</dbReference>
<keyword evidence="3" id="KW-1185">Reference proteome</keyword>
<feature type="transmembrane region" description="Helical" evidence="1">
    <location>
        <begin position="52"/>
        <end position="74"/>
    </location>
</feature>
<dbReference type="Proteomes" id="UP000295252">
    <property type="component" value="Unassembled WGS sequence"/>
</dbReference>
<keyword evidence="1" id="KW-0812">Transmembrane</keyword>
<keyword evidence="1" id="KW-1133">Transmembrane helix</keyword>
<keyword evidence="1" id="KW-0472">Membrane</keyword>
<dbReference type="InParanoid" id="A0A068VDB3"/>